<dbReference type="SUPFAM" id="SSF46785">
    <property type="entry name" value="Winged helix' DNA-binding domain"/>
    <property type="match status" value="1"/>
</dbReference>
<dbReference type="Proteomes" id="UP000178776">
    <property type="component" value="Chromosome"/>
</dbReference>
<keyword evidence="4" id="KW-0804">Transcription</keyword>
<dbReference type="GeneID" id="68842017"/>
<dbReference type="GO" id="GO:0006351">
    <property type="term" value="P:DNA-templated transcription"/>
    <property type="evidence" value="ECO:0007669"/>
    <property type="project" value="TreeGrafter"/>
</dbReference>
<dbReference type="PANTHER" id="PTHR30537:SF5">
    <property type="entry name" value="HTH-TYPE TRANSCRIPTIONAL ACTIVATOR TTDR-RELATED"/>
    <property type="match status" value="1"/>
</dbReference>
<sequence>MLDDLDLFVAIVDAGSLSAAAGRLRMPAPTLTRRLQALEARLGCKLLSRSARRLAPTNEGWQYYERCKPLLAALRQETASLDGALNRVEGAVRLLAPLSMANDMLVPVWASLLREHPRLRLELKLSNSLDDLYSGMADLALRVGEQSDASLRQRRLGEVRTILTASPAYLAAHGAPERPADLAAHRLLLAEPFQHWKLRRRDSGEEAAWPAEPGLLANDMLLTRRLAEGGVGIAVSPLSICHRQLADGRLVRVLEEWEIATRPVYAVWPERRALPARVRAVLDALLEFSEDLPQLRG</sequence>
<dbReference type="InterPro" id="IPR000847">
    <property type="entry name" value="LysR_HTH_N"/>
</dbReference>
<feature type="domain" description="HTH lysR-type" evidence="5">
    <location>
        <begin position="1"/>
        <end position="57"/>
    </location>
</feature>
<dbReference type="CDD" id="cd08422">
    <property type="entry name" value="PBP2_CrgA_like"/>
    <property type="match status" value="1"/>
</dbReference>
<dbReference type="PROSITE" id="PS50931">
    <property type="entry name" value="HTH_LYSR"/>
    <property type="match status" value="1"/>
</dbReference>
<dbReference type="FunFam" id="1.10.10.10:FF:000001">
    <property type="entry name" value="LysR family transcriptional regulator"/>
    <property type="match status" value="1"/>
</dbReference>
<dbReference type="EMBL" id="CP017707">
    <property type="protein sequence ID" value="AOZ50720.1"/>
    <property type="molecule type" value="Genomic_DNA"/>
</dbReference>
<dbReference type="GO" id="GO:0043565">
    <property type="term" value="F:sequence-specific DNA binding"/>
    <property type="evidence" value="ECO:0007669"/>
    <property type="project" value="TreeGrafter"/>
</dbReference>
<dbReference type="Pfam" id="PF00126">
    <property type="entry name" value="HTH_1"/>
    <property type="match status" value="1"/>
</dbReference>
<comment type="similarity">
    <text evidence="1">Belongs to the LysR transcriptional regulatory family.</text>
</comment>
<evidence type="ECO:0000256" key="3">
    <source>
        <dbReference type="ARBA" id="ARBA00023125"/>
    </source>
</evidence>
<reference evidence="6 7" key="1">
    <citation type="submission" date="2016-10" db="EMBL/GenBank/DDBJ databases">
        <title>Chromobacterium muskegensis sp. nov., an insecticidal bacterium isolated from Sphagnum bogs.</title>
        <authorList>
            <person name="Sparks M.E."/>
            <person name="Blackburn M.B."/>
            <person name="Gundersen-Rindal D.E."/>
            <person name="Mitchell A."/>
            <person name="Farrar R."/>
            <person name="Kuhar D."/>
        </authorList>
    </citation>
    <scope>NUCLEOTIDE SEQUENCE [LARGE SCALE GENOMIC DNA]</scope>
    <source>
        <strain evidence="6 7">21-1</strain>
    </source>
</reference>
<dbReference type="STRING" id="1108595.BKX93_12435"/>
<dbReference type="Pfam" id="PF03466">
    <property type="entry name" value="LysR_substrate"/>
    <property type="match status" value="1"/>
</dbReference>
<dbReference type="Gene3D" id="3.40.190.290">
    <property type="match status" value="1"/>
</dbReference>
<gene>
    <name evidence="6" type="ORF">BKX93_12435</name>
</gene>
<dbReference type="KEGG" id="cvc:BKX93_12435"/>
<dbReference type="PANTHER" id="PTHR30537">
    <property type="entry name" value="HTH-TYPE TRANSCRIPTIONAL REGULATOR"/>
    <property type="match status" value="1"/>
</dbReference>
<dbReference type="AlphaFoldDB" id="A0A1D9LHI1"/>
<dbReference type="RefSeq" id="WP_046156270.1">
    <property type="nucleotide sequence ID" value="NZ_CP017707.1"/>
</dbReference>
<dbReference type="InterPro" id="IPR005119">
    <property type="entry name" value="LysR_subst-bd"/>
</dbReference>
<evidence type="ECO:0000259" key="5">
    <source>
        <dbReference type="PROSITE" id="PS50931"/>
    </source>
</evidence>
<accession>A0A1D9LHI1</accession>
<evidence type="ECO:0000313" key="7">
    <source>
        <dbReference type="Proteomes" id="UP000178776"/>
    </source>
</evidence>
<evidence type="ECO:0000313" key="6">
    <source>
        <dbReference type="EMBL" id="AOZ50720.1"/>
    </source>
</evidence>
<organism evidence="6 7">
    <name type="scientific">Chromobacterium vaccinii</name>
    <dbReference type="NCBI Taxonomy" id="1108595"/>
    <lineage>
        <taxon>Bacteria</taxon>
        <taxon>Pseudomonadati</taxon>
        <taxon>Pseudomonadota</taxon>
        <taxon>Betaproteobacteria</taxon>
        <taxon>Neisseriales</taxon>
        <taxon>Chromobacteriaceae</taxon>
        <taxon>Chromobacterium</taxon>
    </lineage>
</organism>
<dbReference type="Gene3D" id="1.10.10.10">
    <property type="entry name" value="Winged helix-like DNA-binding domain superfamily/Winged helix DNA-binding domain"/>
    <property type="match status" value="1"/>
</dbReference>
<dbReference type="InterPro" id="IPR058163">
    <property type="entry name" value="LysR-type_TF_proteobact-type"/>
</dbReference>
<proteinExistence type="inferred from homology"/>
<protein>
    <submittedName>
        <fullName evidence="6">LysR family transcriptional regulator</fullName>
    </submittedName>
</protein>
<dbReference type="GO" id="GO:0003700">
    <property type="term" value="F:DNA-binding transcription factor activity"/>
    <property type="evidence" value="ECO:0007669"/>
    <property type="project" value="InterPro"/>
</dbReference>
<evidence type="ECO:0000256" key="4">
    <source>
        <dbReference type="ARBA" id="ARBA00023163"/>
    </source>
</evidence>
<evidence type="ECO:0000256" key="1">
    <source>
        <dbReference type="ARBA" id="ARBA00009437"/>
    </source>
</evidence>
<dbReference type="SUPFAM" id="SSF53850">
    <property type="entry name" value="Periplasmic binding protein-like II"/>
    <property type="match status" value="1"/>
</dbReference>
<evidence type="ECO:0000256" key="2">
    <source>
        <dbReference type="ARBA" id="ARBA00023015"/>
    </source>
</evidence>
<keyword evidence="2" id="KW-0805">Transcription regulation</keyword>
<keyword evidence="3" id="KW-0238">DNA-binding</keyword>
<dbReference type="InterPro" id="IPR036390">
    <property type="entry name" value="WH_DNA-bd_sf"/>
</dbReference>
<name>A0A1D9LHI1_9NEIS</name>
<dbReference type="InterPro" id="IPR036388">
    <property type="entry name" value="WH-like_DNA-bd_sf"/>
</dbReference>